<keyword evidence="3" id="KW-0813">Transport</keyword>
<feature type="transmembrane region" description="Helical" evidence="9">
    <location>
        <begin position="470"/>
        <end position="490"/>
    </location>
</feature>
<evidence type="ECO:0000256" key="8">
    <source>
        <dbReference type="ARBA" id="ARBA00023136"/>
    </source>
</evidence>
<name>A0ABP7KHB5_9RHOB</name>
<comment type="caution">
    <text evidence="10">The sequence shown here is derived from an EMBL/GenBank/DDBJ whole genome shotgun (WGS) entry which is preliminary data.</text>
</comment>
<evidence type="ECO:0000256" key="7">
    <source>
        <dbReference type="ARBA" id="ARBA00023065"/>
    </source>
</evidence>
<feature type="transmembrane region" description="Helical" evidence="9">
    <location>
        <begin position="121"/>
        <end position="143"/>
    </location>
</feature>
<evidence type="ECO:0000256" key="6">
    <source>
        <dbReference type="ARBA" id="ARBA00022989"/>
    </source>
</evidence>
<dbReference type="InterPro" id="IPR003445">
    <property type="entry name" value="Cat_transpt"/>
</dbReference>
<dbReference type="PANTHER" id="PTHR32024">
    <property type="entry name" value="TRK SYSTEM POTASSIUM UPTAKE PROTEIN TRKG-RELATED"/>
    <property type="match status" value="1"/>
</dbReference>
<comment type="similarity">
    <text evidence="2">Belongs to the TrkH potassium transport family.</text>
</comment>
<evidence type="ECO:0000256" key="5">
    <source>
        <dbReference type="ARBA" id="ARBA00022692"/>
    </source>
</evidence>
<dbReference type="EMBL" id="BAABDF010000007">
    <property type="protein sequence ID" value="GAA3877073.1"/>
    <property type="molecule type" value="Genomic_DNA"/>
</dbReference>
<evidence type="ECO:0000313" key="10">
    <source>
        <dbReference type="EMBL" id="GAA3877073.1"/>
    </source>
</evidence>
<feature type="transmembrane region" description="Helical" evidence="9">
    <location>
        <begin position="310"/>
        <end position="327"/>
    </location>
</feature>
<feature type="transmembrane region" description="Helical" evidence="9">
    <location>
        <begin position="188"/>
        <end position="214"/>
    </location>
</feature>
<reference evidence="11" key="1">
    <citation type="journal article" date="2019" name="Int. J. Syst. Evol. Microbiol.">
        <title>The Global Catalogue of Microorganisms (GCM) 10K type strain sequencing project: providing services to taxonomists for standard genome sequencing and annotation.</title>
        <authorList>
            <consortium name="The Broad Institute Genomics Platform"/>
            <consortium name="The Broad Institute Genome Sequencing Center for Infectious Disease"/>
            <person name="Wu L."/>
            <person name="Ma J."/>
        </authorList>
    </citation>
    <scope>NUCLEOTIDE SEQUENCE [LARGE SCALE GENOMIC DNA]</scope>
    <source>
        <strain evidence="11">JCM 17190</strain>
    </source>
</reference>
<dbReference type="Proteomes" id="UP001399917">
    <property type="component" value="Unassembled WGS sequence"/>
</dbReference>
<feature type="transmembrane region" description="Helical" evidence="9">
    <location>
        <begin position="60"/>
        <end position="80"/>
    </location>
</feature>
<keyword evidence="5 9" id="KW-0812">Transmembrane</keyword>
<keyword evidence="6 9" id="KW-1133">Transmembrane helix</keyword>
<evidence type="ECO:0000256" key="9">
    <source>
        <dbReference type="SAM" id="Phobius"/>
    </source>
</evidence>
<feature type="transmembrane region" description="Helical" evidence="9">
    <location>
        <begin position="406"/>
        <end position="429"/>
    </location>
</feature>
<proteinExistence type="inferred from homology"/>
<accession>A0ABP7KHB5</accession>
<gene>
    <name evidence="10" type="ORF">GCM10022404_28490</name>
</gene>
<organism evidence="10 11">
    <name type="scientific">Celeribacter arenosi</name>
    <dbReference type="NCBI Taxonomy" id="792649"/>
    <lineage>
        <taxon>Bacteria</taxon>
        <taxon>Pseudomonadati</taxon>
        <taxon>Pseudomonadota</taxon>
        <taxon>Alphaproteobacteria</taxon>
        <taxon>Rhodobacterales</taxon>
        <taxon>Roseobacteraceae</taxon>
        <taxon>Celeribacter</taxon>
    </lineage>
</organism>
<comment type="subcellular location">
    <subcellularLocation>
        <location evidence="1">Cell membrane</location>
        <topology evidence="1">Multi-pass membrane protein</topology>
    </subcellularLocation>
</comment>
<feature type="transmembrane region" description="Helical" evidence="9">
    <location>
        <begin position="347"/>
        <end position="368"/>
    </location>
</feature>
<keyword evidence="4" id="KW-1003">Cell membrane</keyword>
<dbReference type="PANTHER" id="PTHR32024:SF2">
    <property type="entry name" value="TRK SYSTEM POTASSIUM UPTAKE PROTEIN TRKG-RELATED"/>
    <property type="match status" value="1"/>
</dbReference>
<protein>
    <submittedName>
        <fullName evidence="10">Potassium transporter TrkG</fullName>
    </submittedName>
</protein>
<evidence type="ECO:0000256" key="2">
    <source>
        <dbReference type="ARBA" id="ARBA00009137"/>
    </source>
</evidence>
<evidence type="ECO:0000313" key="11">
    <source>
        <dbReference type="Proteomes" id="UP001399917"/>
    </source>
</evidence>
<keyword evidence="8 9" id="KW-0472">Membrane</keyword>
<sequence length="497" mass="53464">MMAPAAYGLVVQDFASARSFFYTGVLFATVALFIALARYRPEKEVPDALRARDTDREGRNLLLTLLATYFLGPLLLAVPIAEAGAGVPYMDAYFEMISALTTTGATLFSGPDEALPRTIEFWRAIVGWLGGLFAWVTAVAVLAPMNLGGFEVISARQAGQGQSGISQITRIAAGPERIARFAARLFPIYFALTLALWFALAMIGATPFVALCHAMSVMATSGISPVGGLSGSGAGFGGEVVVFAFLILALSRKTFTADTPRPDAAPLYRDPEMRIALAVLTFVPVFLFMRHWVGVIEVSGEFGFLRALQAYWGGLFMVMSFLTTAGFESAFWEQSRFWSGLQAPGVLLMGLTIFGGGVATTAGGVKLLRLYALVRHGEREIEKLISPSSVGGAGAAARRIRREGAYVAWVYFMVFAFTIAAVMILMSLFGHDFEAATVFTLSALTTTGPLVDVAGENPLSYADLGHPERLILGATMVLGRLELLAIIALINPEFWRR</sequence>
<keyword evidence="11" id="KW-1185">Reference proteome</keyword>
<feature type="transmembrane region" description="Helical" evidence="9">
    <location>
        <begin position="226"/>
        <end position="251"/>
    </location>
</feature>
<feature type="transmembrane region" description="Helical" evidence="9">
    <location>
        <begin position="20"/>
        <end position="39"/>
    </location>
</feature>
<evidence type="ECO:0000256" key="1">
    <source>
        <dbReference type="ARBA" id="ARBA00004651"/>
    </source>
</evidence>
<dbReference type="Pfam" id="PF02386">
    <property type="entry name" value="TrkH"/>
    <property type="match status" value="2"/>
</dbReference>
<keyword evidence="7" id="KW-0406">Ion transport</keyword>
<evidence type="ECO:0000256" key="3">
    <source>
        <dbReference type="ARBA" id="ARBA00022448"/>
    </source>
</evidence>
<evidence type="ECO:0000256" key="4">
    <source>
        <dbReference type="ARBA" id="ARBA00022475"/>
    </source>
</evidence>